<geneLocation type="plasmid" evidence="3">
    <name>unnamed4</name>
</geneLocation>
<accession>A0A1B2EZE3</accession>
<dbReference type="Pfam" id="PF06863">
    <property type="entry name" value="DUF1254"/>
    <property type="match status" value="1"/>
</dbReference>
<evidence type="ECO:0000313" key="3">
    <source>
        <dbReference type="EMBL" id="ANY85336.1"/>
    </source>
</evidence>
<keyword evidence="3" id="KW-0614">Plasmid</keyword>
<evidence type="ECO:0000259" key="2">
    <source>
        <dbReference type="Pfam" id="PF06863"/>
    </source>
</evidence>
<dbReference type="Pfam" id="PF06742">
    <property type="entry name" value="DUF1214"/>
    <property type="match status" value="1"/>
</dbReference>
<protein>
    <submittedName>
        <fullName evidence="3">Carboxylesterase</fullName>
    </submittedName>
</protein>
<dbReference type="InterPro" id="IPR037049">
    <property type="entry name" value="DUF1214_C_sf"/>
</dbReference>
<feature type="domain" description="DUF1254" evidence="2">
    <location>
        <begin position="44"/>
        <end position="113"/>
    </location>
</feature>
<dbReference type="AlphaFoldDB" id="A0A1B2EZE3"/>
<reference evidence="3" key="1">
    <citation type="submission" date="2016-07" db="EMBL/GenBank/DDBJ databases">
        <title>Microvirga ossetica sp. nov. a new species of rhizobia isolated from root nodules of the legume species Vicia alpestris Steven originated from North Ossetia region in the Caucasus.</title>
        <authorList>
            <person name="Safronova V.I."/>
            <person name="Kuznetsova I.G."/>
            <person name="Sazanova A.L."/>
            <person name="Belimov A."/>
            <person name="Andronov E."/>
            <person name="Osledkin Y.S."/>
            <person name="Onishchuk O.P."/>
            <person name="Kurchak O.N."/>
            <person name="Shaposhnikov A.I."/>
            <person name="Willems A."/>
            <person name="Tikhonovich I.A."/>
        </authorList>
    </citation>
    <scope>NUCLEOTIDE SEQUENCE [LARGE SCALE GENOMIC DNA]</scope>
    <source>
        <strain evidence="3">V5/3M</strain>
        <plasmid evidence="3">unnamed4</plasmid>
    </source>
</reference>
<dbReference type="PANTHER" id="PTHR36509">
    <property type="entry name" value="BLL3101 PROTEIN"/>
    <property type="match status" value="1"/>
</dbReference>
<dbReference type="PANTHER" id="PTHR36509:SF2">
    <property type="entry name" value="BLL3101 PROTEIN"/>
    <property type="match status" value="1"/>
</dbReference>
<dbReference type="InterPro" id="IPR037050">
    <property type="entry name" value="DUF1254_sf"/>
</dbReference>
<evidence type="ECO:0000259" key="1">
    <source>
        <dbReference type="Pfam" id="PF06742"/>
    </source>
</evidence>
<dbReference type="InterPro" id="IPR010679">
    <property type="entry name" value="DUF1254"/>
</dbReference>
<dbReference type="EMBL" id="CP016620">
    <property type="protein sequence ID" value="ANY85336.1"/>
    <property type="molecule type" value="Genomic_DNA"/>
</dbReference>
<feature type="domain" description="DUF1214" evidence="1">
    <location>
        <begin position="231"/>
        <end position="314"/>
    </location>
</feature>
<sequence>MAALFTAPALSQAPAPVPVTPDNFVRAESDLYLSNVVKDGGLGKFVHRREPAAIDNQTVIRLNRDTLYSAAVFDLDAGPVTITLPEAGQRFVSMQVIDEDQYTPQVAYGAGSHTVSKEKIGTRYVIVAIRTLVNPADPKDVAAVHALQDAIRVEQPGGPGRFEVPAWDQASQKTVREALLVLASTLPDTKRMFGPKEAVDPVRRLIGAASAWGGNPETDALYLNVTPPRNDGKTVYKVDVKDVPVDGFWSISLYNAQGYYQPNPYNAYSINNITAQKGADGSVAVQFGGCDGKVVNCLPIMPGWNYMVRLYRPRGEILSGSWTFPEAQPVN</sequence>
<proteinExistence type="predicted"/>
<dbReference type="Gene3D" id="2.60.120.600">
    <property type="entry name" value="Domain of unknown function DUF1214, C-terminal domain"/>
    <property type="match status" value="1"/>
</dbReference>
<dbReference type="Gene3D" id="2.60.40.1610">
    <property type="entry name" value="Domain of unknown function DUF1254"/>
    <property type="match status" value="1"/>
</dbReference>
<gene>
    <name evidence="3" type="ORF">BB934_42215</name>
</gene>
<dbReference type="OrthoDB" id="9777345at2"/>
<dbReference type="KEGG" id="moc:BB934_42215"/>
<name>A0A1B2EZE3_9HYPH</name>
<organism evidence="3">
    <name type="scientific">Microvirga ossetica</name>
    <dbReference type="NCBI Taxonomy" id="1882682"/>
    <lineage>
        <taxon>Bacteria</taxon>
        <taxon>Pseudomonadati</taxon>
        <taxon>Pseudomonadota</taxon>
        <taxon>Alphaproteobacteria</taxon>
        <taxon>Hyphomicrobiales</taxon>
        <taxon>Methylobacteriaceae</taxon>
        <taxon>Microvirga</taxon>
    </lineage>
</organism>
<dbReference type="SUPFAM" id="SSF160935">
    <property type="entry name" value="VPA0735-like"/>
    <property type="match status" value="1"/>
</dbReference>
<dbReference type="InterPro" id="IPR010621">
    <property type="entry name" value="DUF1214"/>
</dbReference>